<comment type="function">
    <text evidence="14 15">Catalyzes the oxidation of 3-carboxy-2-hydroxy-4-methylpentanoate (3-isopropylmalate) to 3-carboxy-4-methyl-2-oxopentanoate. The product decarboxylates to 4-methyl-2 oxopentanoate.</text>
</comment>
<feature type="domain" description="Isopropylmalate dehydrogenase-like" evidence="16">
    <location>
        <begin position="4"/>
        <end position="352"/>
    </location>
</feature>
<evidence type="ECO:0000256" key="3">
    <source>
        <dbReference type="ARBA" id="ARBA00004762"/>
    </source>
</evidence>
<name>A0A4Q0T0L9_9BACT</name>
<evidence type="ECO:0000256" key="10">
    <source>
        <dbReference type="ARBA" id="ARBA00023002"/>
    </source>
</evidence>
<comment type="similarity">
    <text evidence="4 14">Belongs to the isocitrate and isopropylmalate dehydrogenases family. LeuB type 1 subfamily.</text>
</comment>
<dbReference type="InterPro" id="IPR004429">
    <property type="entry name" value="Isopropylmalate_DH"/>
</dbReference>
<keyword evidence="12 14" id="KW-0464">Manganese</keyword>
<dbReference type="OrthoDB" id="9806254at2"/>
<evidence type="ECO:0000256" key="4">
    <source>
        <dbReference type="ARBA" id="ARBA00008319"/>
    </source>
</evidence>
<keyword evidence="7 14" id="KW-0028">Amino-acid biosynthesis</keyword>
<keyword evidence="13 14" id="KW-0100">Branched-chain amino acid biosynthesis</keyword>
<dbReference type="GO" id="GO:0003862">
    <property type="term" value="F:3-isopropylmalate dehydrogenase activity"/>
    <property type="evidence" value="ECO:0007669"/>
    <property type="project" value="UniProtKB-UniRule"/>
</dbReference>
<dbReference type="FunFam" id="3.40.718.10:FF:000006">
    <property type="entry name" value="3-isopropylmalate dehydrogenase"/>
    <property type="match status" value="1"/>
</dbReference>
<keyword evidence="8 14" id="KW-0479">Metal-binding</keyword>
<keyword evidence="18" id="KW-1185">Reference proteome</keyword>
<evidence type="ECO:0000259" key="16">
    <source>
        <dbReference type="SMART" id="SM01329"/>
    </source>
</evidence>
<keyword evidence="11 14" id="KW-0520">NAD</keyword>
<reference evidence="18" key="2">
    <citation type="submission" date="2019-02" db="EMBL/GenBank/DDBJ databases">
        <title>Granulicella sibirica sp. nov., a psychrotolerant acidobacterium isolated from an organic soil layer in forested tundra, West Siberia.</title>
        <authorList>
            <person name="Oshkin I.Y."/>
            <person name="Kulichevskaya I.S."/>
            <person name="Rijpstra W.I.C."/>
            <person name="Sinninghe Damste J.S."/>
            <person name="Rakitin A.L."/>
            <person name="Ravin N.V."/>
            <person name="Dedysh S.N."/>
        </authorList>
    </citation>
    <scope>NUCLEOTIDE SEQUENCE [LARGE SCALE GENOMIC DNA]</scope>
    <source>
        <strain evidence="18">AF10</strain>
    </source>
</reference>
<feature type="binding site" evidence="14">
    <location>
        <position position="221"/>
    </location>
    <ligand>
        <name>substrate</name>
    </ligand>
</feature>
<dbReference type="AlphaFoldDB" id="A0A4Q0T0L9"/>
<dbReference type="GO" id="GO:0000287">
    <property type="term" value="F:magnesium ion binding"/>
    <property type="evidence" value="ECO:0007669"/>
    <property type="project" value="InterPro"/>
</dbReference>
<evidence type="ECO:0000256" key="12">
    <source>
        <dbReference type="ARBA" id="ARBA00023211"/>
    </source>
</evidence>
<feature type="binding site" evidence="14">
    <location>
        <position position="249"/>
    </location>
    <ligand>
        <name>Mg(2+)</name>
        <dbReference type="ChEBI" id="CHEBI:18420"/>
    </ligand>
</feature>
<comment type="pathway">
    <text evidence="3 14 15">Amino-acid biosynthesis; L-leucine biosynthesis; L-leucine from 3-methyl-2-oxobutanoate: step 3/4.</text>
</comment>
<evidence type="ECO:0000256" key="2">
    <source>
        <dbReference type="ARBA" id="ARBA00001936"/>
    </source>
</evidence>
<evidence type="ECO:0000256" key="13">
    <source>
        <dbReference type="ARBA" id="ARBA00023304"/>
    </source>
</evidence>
<dbReference type="PANTHER" id="PTHR42979">
    <property type="entry name" value="3-ISOPROPYLMALATE DEHYDROGENASE"/>
    <property type="match status" value="1"/>
</dbReference>
<feature type="site" description="Important for catalysis" evidence="14">
    <location>
        <position position="189"/>
    </location>
</feature>
<comment type="subunit">
    <text evidence="5 14 15">Homodimer.</text>
</comment>
<dbReference type="RefSeq" id="WP_128914721.1">
    <property type="nucleotide sequence ID" value="NZ_RDSM01000003.1"/>
</dbReference>
<keyword evidence="9 14" id="KW-0460">Magnesium</keyword>
<keyword evidence="14" id="KW-0963">Cytoplasm</keyword>
<comment type="subcellular location">
    <subcellularLocation>
        <location evidence="14">Cytoplasm</location>
    </subcellularLocation>
</comment>
<comment type="caution">
    <text evidence="14">Lacks conserved residue(s) required for the propagation of feature annotation.</text>
</comment>
<evidence type="ECO:0000256" key="7">
    <source>
        <dbReference type="ARBA" id="ARBA00022605"/>
    </source>
</evidence>
<dbReference type="Pfam" id="PF00180">
    <property type="entry name" value="Iso_dh"/>
    <property type="match status" value="1"/>
</dbReference>
<organism evidence="17 18">
    <name type="scientific">Granulicella sibirica</name>
    <dbReference type="NCBI Taxonomy" id="2479048"/>
    <lineage>
        <taxon>Bacteria</taxon>
        <taxon>Pseudomonadati</taxon>
        <taxon>Acidobacteriota</taxon>
        <taxon>Terriglobia</taxon>
        <taxon>Terriglobales</taxon>
        <taxon>Acidobacteriaceae</taxon>
        <taxon>Granulicella</taxon>
    </lineage>
</organism>
<dbReference type="Proteomes" id="UP000289437">
    <property type="component" value="Unassembled WGS sequence"/>
</dbReference>
<dbReference type="PROSITE" id="PS00470">
    <property type="entry name" value="IDH_IMDH"/>
    <property type="match status" value="1"/>
</dbReference>
<feature type="binding site" evidence="14">
    <location>
        <position position="134"/>
    </location>
    <ligand>
        <name>substrate</name>
    </ligand>
</feature>
<protein>
    <recommendedName>
        <fullName evidence="14">3-isopropylmalate dehydrogenase</fullName>
        <ecNumber evidence="14">1.1.1.85</ecNumber>
    </recommendedName>
    <alternativeName>
        <fullName evidence="14">3-IPM-DH</fullName>
    </alternativeName>
    <alternativeName>
        <fullName evidence="14">Beta-IPM dehydrogenase</fullName>
        <shortName evidence="14">IMDH</shortName>
    </alternativeName>
</protein>
<dbReference type="Gene3D" id="3.40.718.10">
    <property type="entry name" value="Isopropylmalate Dehydrogenase"/>
    <property type="match status" value="1"/>
</dbReference>
<feature type="binding site" evidence="14">
    <location>
        <position position="96"/>
    </location>
    <ligand>
        <name>substrate</name>
    </ligand>
</feature>
<keyword evidence="10 14" id="KW-0560">Oxidoreductase</keyword>
<gene>
    <name evidence="14" type="primary">leuB</name>
    <name evidence="17" type="ORF">GRAN_4145</name>
</gene>
<proteinExistence type="inferred from homology"/>
<evidence type="ECO:0000256" key="11">
    <source>
        <dbReference type="ARBA" id="ARBA00023027"/>
    </source>
</evidence>
<feature type="binding site" evidence="14">
    <location>
        <position position="245"/>
    </location>
    <ligand>
        <name>Mg(2+)</name>
        <dbReference type="ChEBI" id="CHEBI:18420"/>
    </ligand>
</feature>
<evidence type="ECO:0000256" key="8">
    <source>
        <dbReference type="ARBA" id="ARBA00022723"/>
    </source>
</evidence>
<comment type="caution">
    <text evidence="17">The sequence shown here is derived from an EMBL/GenBank/DDBJ whole genome shotgun (WGS) entry which is preliminary data.</text>
</comment>
<feature type="binding site" evidence="14">
    <location>
        <begin position="278"/>
        <end position="290"/>
    </location>
    <ligand>
        <name>NAD(+)</name>
        <dbReference type="ChEBI" id="CHEBI:57540"/>
    </ligand>
</feature>
<dbReference type="HAMAP" id="MF_01033">
    <property type="entry name" value="LeuB_type1"/>
    <property type="match status" value="1"/>
</dbReference>
<evidence type="ECO:0000256" key="5">
    <source>
        <dbReference type="ARBA" id="ARBA00011738"/>
    </source>
</evidence>
<evidence type="ECO:0000256" key="1">
    <source>
        <dbReference type="ARBA" id="ARBA00000624"/>
    </source>
</evidence>
<dbReference type="GO" id="GO:0009098">
    <property type="term" value="P:L-leucine biosynthetic process"/>
    <property type="evidence" value="ECO:0007669"/>
    <property type="project" value="UniProtKB-UniRule"/>
</dbReference>
<feature type="binding site" evidence="14">
    <location>
        <position position="221"/>
    </location>
    <ligand>
        <name>Mg(2+)</name>
        <dbReference type="ChEBI" id="CHEBI:18420"/>
    </ligand>
</feature>
<evidence type="ECO:0000256" key="6">
    <source>
        <dbReference type="ARBA" id="ARBA00022430"/>
    </source>
</evidence>
<dbReference type="PANTHER" id="PTHR42979:SF1">
    <property type="entry name" value="3-ISOPROPYLMALATE DEHYDROGENASE"/>
    <property type="match status" value="1"/>
</dbReference>
<keyword evidence="6 14" id="KW-0432">Leucine biosynthesis</keyword>
<evidence type="ECO:0000256" key="15">
    <source>
        <dbReference type="RuleBase" id="RU004445"/>
    </source>
</evidence>
<evidence type="ECO:0000313" key="17">
    <source>
        <dbReference type="EMBL" id="RXH55041.1"/>
    </source>
</evidence>
<sequence>MKLNIAVLAGDGIGPEVTREATTILRAVAEFGGHDFVFTPALIGGVAITGTGGPLPQATLDIALASDAVVLGAVGDNKFNALSPDKRPEAGLLQIRQALGGFANLRPSVAYSALAGNSPLRPEVTAGADILFVRELLGGLYFGAPRWWNRDENEAINTMRYTKNEIVRVARIAFELATRRKKKVTSVDKANVLEVSQLWRATVTEIAAEYPEVTLEHQLVDSMAMHLMNTPRSFDVVLTENLFGDILSDESGVITGSLGMLPSATIGGTVNLYEPVHGSAPDIAGTGKANPLGAILTAAMVLRHSAGLEADAAAIEAAVAQVLATGARTADIARGGDANQQLVSTQEMGKLVHQALAQSLDRTQSMHAV</sequence>
<reference evidence="17 18" key="1">
    <citation type="submission" date="2018-11" db="EMBL/GenBank/DDBJ databases">
        <authorList>
            <person name="Mardanov A.V."/>
            <person name="Ravin N.V."/>
            <person name="Dedysh S.N."/>
        </authorList>
    </citation>
    <scope>NUCLEOTIDE SEQUENCE [LARGE SCALE GENOMIC DNA]</scope>
    <source>
        <strain evidence="17 18">AF10</strain>
    </source>
</reference>
<dbReference type="NCBIfam" id="TIGR00169">
    <property type="entry name" value="leuB"/>
    <property type="match status" value="1"/>
</dbReference>
<feature type="site" description="Important for catalysis" evidence="14">
    <location>
        <position position="141"/>
    </location>
</feature>
<comment type="cofactor">
    <cofactor evidence="14 15">
        <name>Mg(2+)</name>
        <dbReference type="ChEBI" id="CHEBI:18420"/>
    </cofactor>
    <cofactor evidence="14 15">
        <name>Mn(2+)</name>
        <dbReference type="ChEBI" id="CHEBI:29035"/>
    </cofactor>
    <text evidence="14 15">Binds 1 Mg(2+) or Mn(2+) ion per subunit.</text>
</comment>
<feature type="binding site" evidence="14">
    <location>
        <position position="106"/>
    </location>
    <ligand>
        <name>substrate</name>
    </ligand>
</feature>
<dbReference type="UniPathway" id="UPA00048">
    <property type="reaction ID" value="UER00072"/>
</dbReference>
<dbReference type="GO" id="GO:0051287">
    <property type="term" value="F:NAD binding"/>
    <property type="evidence" value="ECO:0007669"/>
    <property type="project" value="InterPro"/>
</dbReference>
<dbReference type="EMBL" id="RDSM01000003">
    <property type="protein sequence ID" value="RXH55041.1"/>
    <property type="molecule type" value="Genomic_DNA"/>
</dbReference>
<dbReference type="SUPFAM" id="SSF53659">
    <property type="entry name" value="Isocitrate/Isopropylmalate dehydrogenase-like"/>
    <property type="match status" value="1"/>
</dbReference>
<comment type="catalytic activity">
    <reaction evidence="1 14 15">
        <text>(2R,3S)-3-isopropylmalate + NAD(+) = 4-methyl-2-oxopentanoate + CO2 + NADH</text>
        <dbReference type="Rhea" id="RHEA:32271"/>
        <dbReference type="ChEBI" id="CHEBI:16526"/>
        <dbReference type="ChEBI" id="CHEBI:17865"/>
        <dbReference type="ChEBI" id="CHEBI:35121"/>
        <dbReference type="ChEBI" id="CHEBI:57540"/>
        <dbReference type="ChEBI" id="CHEBI:57945"/>
        <dbReference type="EC" id="1.1.1.85"/>
    </reaction>
</comment>
<evidence type="ECO:0000313" key="18">
    <source>
        <dbReference type="Proteomes" id="UP000289437"/>
    </source>
</evidence>
<evidence type="ECO:0000256" key="9">
    <source>
        <dbReference type="ARBA" id="ARBA00022842"/>
    </source>
</evidence>
<dbReference type="InterPro" id="IPR019818">
    <property type="entry name" value="IsoCit/isopropylmalate_DH_CS"/>
</dbReference>
<accession>A0A4Q0T0L9</accession>
<dbReference type="InterPro" id="IPR024084">
    <property type="entry name" value="IsoPropMal-DH-like_dom"/>
</dbReference>
<evidence type="ECO:0000256" key="14">
    <source>
        <dbReference type="HAMAP-Rule" id="MF_01033"/>
    </source>
</evidence>
<comment type="cofactor">
    <cofactor evidence="2">
        <name>Mn(2+)</name>
        <dbReference type="ChEBI" id="CHEBI:29035"/>
    </cofactor>
</comment>
<dbReference type="SMART" id="SM01329">
    <property type="entry name" value="Iso_dh"/>
    <property type="match status" value="1"/>
</dbReference>
<dbReference type="EC" id="1.1.1.85" evidence="14"/>
<dbReference type="GO" id="GO:0005829">
    <property type="term" value="C:cytosol"/>
    <property type="evidence" value="ECO:0007669"/>
    <property type="project" value="TreeGrafter"/>
</dbReference>